<name>A0A5B0KRK1_9PROT</name>
<dbReference type="AlphaFoldDB" id="A0A5B0KRK1"/>
<reference evidence="1 2" key="1">
    <citation type="submission" date="2019-07" db="EMBL/GenBank/DDBJ databases">
        <title>Genome sequencing of the stress-tolerant strain Azospirillum brasilense Az19.</title>
        <authorList>
            <person name="Maroniche G.A."/>
            <person name="Garcia J.E."/>
            <person name="Pagnussat L."/>
            <person name="Amenta M."/>
            <person name="Creus C.M."/>
        </authorList>
    </citation>
    <scope>NUCLEOTIDE SEQUENCE [LARGE SCALE GENOMIC DNA]</scope>
    <source>
        <strain evidence="1 2">Az19</strain>
    </source>
</reference>
<gene>
    <name evidence="1" type="ORF">FH063_002112</name>
</gene>
<dbReference type="Proteomes" id="UP000325333">
    <property type="component" value="Unassembled WGS sequence"/>
</dbReference>
<comment type="caution">
    <text evidence="1">The sequence shown here is derived from an EMBL/GenBank/DDBJ whole genome shotgun (WGS) entry which is preliminary data.</text>
</comment>
<protein>
    <submittedName>
        <fullName evidence="1">Uncharacterized protein</fullName>
    </submittedName>
</protein>
<sequence length="38" mass="4212">MMHFSCSCVADDISVTKWTSTAVCGDQVIEDVRNLYGE</sequence>
<evidence type="ECO:0000313" key="1">
    <source>
        <dbReference type="EMBL" id="KAA1054210.1"/>
    </source>
</evidence>
<evidence type="ECO:0000313" key="2">
    <source>
        <dbReference type="Proteomes" id="UP000325333"/>
    </source>
</evidence>
<dbReference type="EMBL" id="VEWN01000011">
    <property type="protein sequence ID" value="KAA1054210.1"/>
    <property type="molecule type" value="Genomic_DNA"/>
</dbReference>
<accession>A0A5B0KRK1</accession>
<proteinExistence type="predicted"/>
<organism evidence="1 2">
    <name type="scientific">Azospirillum argentinense</name>
    <dbReference type="NCBI Taxonomy" id="2970906"/>
    <lineage>
        <taxon>Bacteria</taxon>
        <taxon>Pseudomonadati</taxon>
        <taxon>Pseudomonadota</taxon>
        <taxon>Alphaproteobacteria</taxon>
        <taxon>Rhodospirillales</taxon>
        <taxon>Azospirillaceae</taxon>
        <taxon>Azospirillum</taxon>
    </lineage>
</organism>